<name>A0A8T1WHG5_9STRA</name>
<reference evidence="1" key="1">
    <citation type="submission" date="2021-02" db="EMBL/GenBank/DDBJ databases">
        <authorList>
            <person name="Palmer J.M."/>
        </authorList>
    </citation>
    <scope>NUCLEOTIDE SEQUENCE</scope>
    <source>
        <strain evidence="1">SCRP734</strain>
    </source>
</reference>
<dbReference type="Proteomes" id="UP000694044">
    <property type="component" value="Unassembled WGS sequence"/>
</dbReference>
<dbReference type="AlphaFoldDB" id="A0A8T1WHG5"/>
<evidence type="ECO:0000313" key="2">
    <source>
        <dbReference type="Proteomes" id="UP000694044"/>
    </source>
</evidence>
<dbReference type="EMBL" id="JAGDFM010000017">
    <property type="protein sequence ID" value="KAG7391784.1"/>
    <property type="molecule type" value="Genomic_DNA"/>
</dbReference>
<keyword evidence="2" id="KW-1185">Reference proteome</keyword>
<protein>
    <recommendedName>
        <fullName evidence="3">BAR domain-containing protein</fullName>
    </recommendedName>
</protein>
<comment type="caution">
    <text evidence="1">The sequence shown here is derived from an EMBL/GenBank/DDBJ whole genome shotgun (WGS) entry which is preliminary data.</text>
</comment>
<gene>
    <name evidence="1" type="ORF">PHYPSEUDO_003404</name>
</gene>
<sequence length="279" mass="31517">MSFSTLRRRATSTRIQEDCEEYGNDSCPLLGDEEGPSSNAKPQRILNVRRIDNGVLSPKRSLAQRIQSRKNRIIQRVLVACHLVDPSRDLTFKQAQTSNRTAIEQLTTIRSSLLDHSQSIVNLTTAICCFTGNSARLQGDDAQLNVAAEGHEIRECSLAFSDQAEKSVLAKIDRRVAELERIDSFIQERAKLVLDVEYAKRTLAVEHQKGNVNRVAERKQALQAARLKCERATRFITEQLKCVRPNQDTDMLELFQEYAQLAAQFFQRSGDLAVEAQVE</sequence>
<organism evidence="1 2">
    <name type="scientific">Phytophthora pseudosyringae</name>
    <dbReference type="NCBI Taxonomy" id="221518"/>
    <lineage>
        <taxon>Eukaryota</taxon>
        <taxon>Sar</taxon>
        <taxon>Stramenopiles</taxon>
        <taxon>Oomycota</taxon>
        <taxon>Peronosporomycetes</taxon>
        <taxon>Peronosporales</taxon>
        <taxon>Peronosporaceae</taxon>
        <taxon>Phytophthora</taxon>
    </lineage>
</organism>
<dbReference type="OrthoDB" id="112290at2759"/>
<evidence type="ECO:0008006" key="3">
    <source>
        <dbReference type="Google" id="ProtNLM"/>
    </source>
</evidence>
<accession>A0A8T1WHG5</accession>
<proteinExistence type="predicted"/>
<evidence type="ECO:0000313" key="1">
    <source>
        <dbReference type="EMBL" id="KAG7391784.1"/>
    </source>
</evidence>